<organism evidence="1 2">
    <name type="scientific">Paramecium pentaurelia</name>
    <dbReference type="NCBI Taxonomy" id="43138"/>
    <lineage>
        <taxon>Eukaryota</taxon>
        <taxon>Sar</taxon>
        <taxon>Alveolata</taxon>
        <taxon>Ciliophora</taxon>
        <taxon>Intramacronucleata</taxon>
        <taxon>Oligohymenophorea</taxon>
        <taxon>Peniculida</taxon>
        <taxon>Parameciidae</taxon>
        <taxon>Paramecium</taxon>
    </lineage>
</organism>
<proteinExistence type="predicted"/>
<protein>
    <submittedName>
        <fullName evidence="1">Uncharacterized protein</fullName>
    </submittedName>
</protein>
<sequence length="849" mass="101830">MLLTILKLDQQNKIFQEILLISDQVEIRKFSEEELNNIFNDFEKIKIGFECLCNQNIEKSLRVQFFIYLKHYLQQNYRTILINHKDDILNILLFYLNKVDQQIIPLLCKLINFMILNTPDSTQIIICIMDKLLLDISYIQLITEMMSNQIVKIKLKLSGYKYNFSKIYQFFNINDYNIIDLILNFYISLTNSLIYLLEDNDYITIINQYCSFISNNPQQSNILGKFSKIIIRLIQKKLPPEHIQQQLFSIITHNYLDNQYHLDRITAYRLLKILNQIQTSQKINYQKQRELLIFIVINIIYLDLHSYQYLYLNFDDENENDYYLLKIRNFGIDMLLTILKLDQQNKIFQEILLISDQVVPFHKNEESICIKKEAHYYIISNLFYKIPIHQIDQLFLQELLQCLKQTNNIYIPIKIQVLILLKRFLLKQIIQNQSQIDYLLSILKQQLQIIAQINNPNLLCAMIDLLVCLQLFYPQKNCLNKQIYLDLKLYYSLQNKIIFKQSIIKCMVELEQLHLGDNSIILIVQQELLKAQQEQNFQKYQLKMLIDVMSFIVEKQYTYQITLYLNIIYTLVHSSLQQLKHQQASLNLLNLFLKKLLIQQEIKSNDHEISIRMIQILFIDCLEEDPDLFENIVQTYYLILLHDVADLNIALQFITKYVKNLKNQNFLSLFCLFLFRLKKGLFQQEIQQLYKQLYEDIEQDDGRTSNELLCGLSILDINQYEIKEIMLNQQDVLYIMTNKAIQFINYKNKFYINYLINFYQSMIAKKHLIFDMEQLSLNNSFLVKLHEFITQLVIKQEDTQYSIINQIQKIFEIYYLTKLFISDQIIKKFQISIMIQYQDDLNLNELKLS</sequence>
<name>A0A8S1VDY0_9CILI</name>
<dbReference type="Proteomes" id="UP000689195">
    <property type="component" value="Unassembled WGS sequence"/>
</dbReference>
<dbReference type="EMBL" id="CAJJDO010000061">
    <property type="protein sequence ID" value="CAD8174665.1"/>
    <property type="molecule type" value="Genomic_DNA"/>
</dbReference>
<accession>A0A8S1VDY0</accession>
<keyword evidence="2" id="KW-1185">Reference proteome</keyword>
<gene>
    <name evidence="1" type="ORF">PPENT_87.1.T0610219</name>
</gene>
<comment type="caution">
    <text evidence="1">The sequence shown here is derived from an EMBL/GenBank/DDBJ whole genome shotgun (WGS) entry which is preliminary data.</text>
</comment>
<reference evidence="1" key="1">
    <citation type="submission" date="2021-01" db="EMBL/GenBank/DDBJ databases">
        <authorList>
            <consortium name="Genoscope - CEA"/>
            <person name="William W."/>
        </authorList>
    </citation>
    <scope>NUCLEOTIDE SEQUENCE</scope>
</reference>
<dbReference type="AlphaFoldDB" id="A0A8S1VDY0"/>
<evidence type="ECO:0000313" key="1">
    <source>
        <dbReference type="EMBL" id="CAD8174665.1"/>
    </source>
</evidence>
<evidence type="ECO:0000313" key="2">
    <source>
        <dbReference type="Proteomes" id="UP000689195"/>
    </source>
</evidence>
<dbReference type="OrthoDB" id="304641at2759"/>